<protein>
    <submittedName>
        <fullName evidence="1">Uncharacterized protein</fullName>
    </submittedName>
</protein>
<gene>
    <name evidence="1" type="ORF">A6R68_03702</name>
</gene>
<feature type="non-terminal residue" evidence="1">
    <location>
        <position position="135"/>
    </location>
</feature>
<accession>A0A1A6GQX2</accession>
<proteinExistence type="predicted"/>
<organism evidence="1 2">
    <name type="scientific">Neotoma lepida</name>
    <name type="common">Desert woodrat</name>
    <dbReference type="NCBI Taxonomy" id="56216"/>
    <lineage>
        <taxon>Eukaryota</taxon>
        <taxon>Metazoa</taxon>
        <taxon>Chordata</taxon>
        <taxon>Craniata</taxon>
        <taxon>Vertebrata</taxon>
        <taxon>Euteleostomi</taxon>
        <taxon>Mammalia</taxon>
        <taxon>Eutheria</taxon>
        <taxon>Euarchontoglires</taxon>
        <taxon>Glires</taxon>
        <taxon>Rodentia</taxon>
        <taxon>Myomorpha</taxon>
        <taxon>Muroidea</taxon>
        <taxon>Cricetidae</taxon>
        <taxon>Neotominae</taxon>
        <taxon>Neotoma</taxon>
    </lineage>
</organism>
<name>A0A1A6GQX2_NEOLE</name>
<comment type="caution">
    <text evidence="1">The sequence shown here is derived from an EMBL/GenBank/DDBJ whole genome shotgun (WGS) entry which is preliminary data.</text>
</comment>
<reference evidence="1 2" key="1">
    <citation type="submission" date="2016-06" db="EMBL/GenBank/DDBJ databases">
        <title>The Draft Genome Sequence and Annotation of the Desert Woodrat Neotoma lepida.</title>
        <authorList>
            <person name="Campbell M."/>
            <person name="Oakeson K.F."/>
            <person name="Yandell M."/>
            <person name="Halpert J.R."/>
            <person name="Dearing D."/>
        </authorList>
    </citation>
    <scope>NUCLEOTIDE SEQUENCE [LARGE SCALE GENOMIC DNA]</scope>
    <source>
        <strain evidence="1">417</strain>
        <tissue evidence="1">Liver</tissue>
    </source>
</reference>
<dbReference type="Proteomes" id="UP000092124">
    <property type="component" value="Unassembled WGS sequence"/>
</dbReference>
<evidence type="ECO:0000313" key="2">
    <source>
        <dbReference type="Proteomes" id="UP000092124"/>
    </source>
</evidence>
<keyword evidence="2" id="KW-1185">Reference proteome</keyword>
<sequence length="135" mass="15479">MVFTPEQKTNLYPQPQLSQRTCPRWFTDLGDCLENYPTPEIDSNEMVLQVLQVCWKPQMNRTHVGSTSRVLNSARSFLTVVFVKGTLIEPFSVFVCGEEPLRFPLEKAIGTFETSMKRVGVKVMTKCYPLTRMPN</sequence>
<dbReference type="AlphaFoldDB" id="A0A1A6GQX2"/>
<evidence type="ECO:0000313" key="1">
    <source>
        <dbReference type="EMBL" id="OBS67757.1"/>
    </source>
</evidence>
<dbReference type="EMBL" id="LZPO01077324">
    <property type="protein sequence ID" value="OBS67757.1"/>
    <property type="molecule type" value="Genomic_DNA"/>
</dbReference>